<dbReference type="PROSITE" id="PS00750">
    <property type="entry name" value="TCP1_1"/>
    <property type="match status" value="1"/>
</dbReference>
<dbReference type="NCBIfam" id="TIGR02340">
    <property type="entry name" value="chap_CCT_alpha"/>
    <property type="match status" value="1"/>
</dbReference>
<evidence type="ECO:0000256" key="1">
    <source>
        <dbReference type="ARBA" id="ARBA00004496"/>
    </source>
</evidence>
<evidence type="ECO:0000313" key="10">
    <source>
        <dbReference type="EMBL" id="PXF44749.1"/>
    </source>
</evidence>
<dbReference type="SUPFAM" id="SSF54849">
    <property type="entry name" value="GroEL-intermediate domain like"/>
    <property type="match status" value="1"/>
</dbReference>
<dbReference type="GO" id="GO:0051082">
    <property type="term" value="F:unfolded protein binding"/>
    <property type="evidence" value="ECO:0007669"/>
    <property type="project" value="InterPro"/>
</dbReference>
<dbReference type="PRINTS" id="PR00304">
    <property type="entry name" value="TCOMPLEXTCP1"/>
</dbReference>
<comment type="subcellular location">
    <subcellularLocation>
        <location evidence="1">Cytoplasm</location>
    </subcellularLocation>
</comment>
<evidence type="ECO:0000256" key="6">
    <source>
        <dbReference type="ARBA" id="ARBA00022840"/>
    </source>
</evidence>
<dbReference type="GO" id="GO:0140662">
    <property type="term" value="F:ATP-dependent protein folding chaperone"/>
    <property type="evidence" value="ECO:0007669"/>
    <property type="project" value="InterPro"/>
</dbReference>
<dbReference type="InterPro" id="IPR027413">
    <property type="entry name" value="GROEL-like_equatorial_sf"/>
</dbReference>
<dbReference type="FunFam" id="3.50.7.10:FF:000009">
    <property type="entry name" value="T-complex protein 1 subunit alpha"/>
    <property type="match status" value="1"/>
</dbReference>
<dbReference type="InterPro" id="IPR053374">
    <property type="entry name" value="TCP-1_chaperonin"/>
</dbReference>
<dbReference type="InterPro" id="IPR054827">
    <property type="entry name" value="thermosome_alpha"/>
</dbReference>
<dbReference type="GO" id="GO:0016887">
    <property type="term" value="F:ATP hydrolysis activity"/>
    <property type="evidence" value="ECO:0007669"/>
    <property type="project" value="InterPro"/>
</dbReference>
<evidence type="ECO:0000256" key="3">
    <source>
        <dbReference type="ARBA" id="ARBA00014424"/>
    </source>
</evidence>
<dbReference type="Gene3D" id="3.30.260.10">
    <property type="entry name" value="TCP-1-like chaperonin intermediate domain"/>
    <property type="match status" value="1"/>
</dbReference>
<dbReference type="AlphaFoldDB" id="A0A2V3IRM1"/>
<keyword evidence="6 9" id="KW-0067">ATP-binding</keyword>
<sequence length="544" mass="58674">MSSLVIKGQRESGQDVRTGNVTACVAVANIVKSSLGPVGLDKMLVDEVGDVTVTNDGATILRLLEVEHPAAKVLTELAAQQDEEVGDGTTSVVILAAELLRRANELVRSRIHPTNIITGYRLAMREGCKYLRDKLAKPVDKLGRETLINAARTSLSSKILGSAESVKFATMAVDAVMAVKTPTSSGKYKYPIEAIHVLKAQGKSAKESELLPGYALNMTRSSQLMPRRVAPAKIACLDVDLRRTKMKMGVSVLIENPEELNKAQEKELDITRDRISAVLKAGANVVLTTKGIDDAALKYFVEAGAIAVRRVSERDIERIAKATGATVQVSMADLGGEESFDNSLLGYADEVYEERIRDDDILIMKNCKSTAACSVLLRGPNEYMCDEMSRSFHDAVCVVKRTLESNSVVVGGGAAEAALSIHLENFATMIGSREQLAIAEFAEALLVIPKTLAMNAAHDSTDLVAKLKAVHHAAQNDDSKSKLSSFGLDLDVGALRDNLAEGVIEPTISKKKIIQFATEAALTIIRIDDLIKIDKKEDDGSVPY</sequence>
<keyword evidence="4" id="KW-0963">Cytoplasm</keyword>
<dbReference type="SUPFAM" id="SSF48592">
    <property type="entry name" value="GroEL equatorial domain-like"/>
    <property type="match status" value="1"/>
</dbReference>
<evidence type="ECO:0000256" key="2">
    <source>
        <dbReference type="ARBA" id="ARBA00008020"/>
    </source>
</evidence>
<comment type="similarity">
    <text evidence="2 9">Belongs to the TCP-1 chaperonin family.</text>
</comment>
<dbReference type="PROSITE" id="PS00995">
    <property type="entry name" value="TCP1_3"/>
    <property type="match status" value="1"/>
</dbReference>
<dbReference type="CDD" id="cd03335">
    <property type="entry name" value="TCP1_alpha"/>
    <property type="match status" value="1"/>
</dbReference>
<dbReference type="InterPro" id="IPR012715">
    <property type="entry name" value="Chap_CCT_alpha"/>
</dbReference>
<dbReference type="STRING" id="448386.A0A2V3IRM1"/>
<dbReference type="EMBL" id="NBIV01000082">
    <property type="protein sequence ID" value="PXF44749.1"/>
    <property type="molecule type" value="Genomic_DNA"/>
</dbReference>
<protein>
    <recommendedName>
        <fullName evidence="3">T-complex protein 1 subunit alpha</fullName>
    </recommendedName>
    <alternativeName>
        <fullName evidence="8">CCT-alpha</fullName>
    </alternativeName>
</protein>
<evidence type="ECO:0000256" key="8">
    <source>
        <dbReference type="ARBA" id="ARBA00030049"/>
    </source>
</evidence>
<evidence type="ECO:0000256" key="7">
    <source>
        <dbReference type="ARBA" id="ARBA00023186"/>
    </source>
</evidence>
<name>A0A2V3IRM1_9FLOR</name>
<dbReference type="GO" id="GO:0005524">
    <property type="term" value="F:ATP binding"/>
    <property type="evidence" value="ECO:0007669"/>
    <property type="project" value="UniProtKB-KW"/>
</dbReference>
<dbReference type="InterPro" id="IPR002423">
    <property type="entry name" value="Cpn60/GroEL/TCP-1"/>
</dbReference>
<dbReference type="PANTHER" id="PTHR11353">
    <property type="entry name" value="CHAPERONIN"/>
    <property type="match status" value="1"/>
</dbReference>
<keyword evidence="5 9" id="KW-0547">Nucleotide-binding</keyword>
<reference evidence="10 11" key="1">
    <citation type="journal article" date="2018" name="Mol. Biol. Evol.">
        <title>Analysis of the draft genome of the red seaweed Gracilariopsis chorda provides insights into genome size evolution in Rhodophyta.</title>
        <authorList>
            <person name="Lee J."/>
            <person name="Yang E.C."/>
            <person name="Graf L."/>
            <person name="Yang J.H."/>
            <person name="Qiu H."/>
            <person name="Zel Zion U."/>
            <person name="Chan C.X."/>
            <person name="Stephens T.G."/>
            <person name="Weber A.P.M."/>
            <person name="Boo G.H."/>
            <person name="Boo S.M."/>
            <person name="Kim K.M."/>
            <person name="Shin Y."/>
            <person name="Jung M."/>
            <person name="Lee S.J."/>
            <person name="Yim H.S."/>
            <person name="Lee J.H."/>
            <person name="Bhattacharya D."/>
            <person name="Yoon H.S."/>
        </authorList>
    </citation>
    <scope>NUCLEOTIDE SEQUENCE [LARGE SCALE GENOMIC DNA]</scope>
    <source>
        <strain evidence="10 11">SKKU-2015</strain>
        <tissue evidence="10">Whole body</tissue>
    </source>
</reference>
<dbReference type="Gene3D" id="1.10.560.10">
    <property type="entry name" value="GroEL-like equatorial domain"/>
    <property type="match status" value="1"/>
</dbReference>
<gene>
    <name evidence="10" type="ORF">BWQ96_05508</name>
</gene>
<dbReference type="NCBIfam" id="NF041082">
    <property type="entry name" value="thermosome_alpha"/>
    <property type="match status" value="1"/>
</dbReference>
<dbReference type="NCBIfam" id="NF041083">
    <property type="entry name" value="thermosome_beta"/>
    <property type="match status" value="1"/>
</dbReference>
<evidence type="ECO:0000256" key="5">
    <source>
        <dbReference type="ARBA" id="ARBA00022741"/>
    </source>
</evidence>
<keyword evidence="7 9" id="KW-0143">Chaperone</keyword>
<dbReference type="InterPro" id="IPR027409">
    <property type="entry name" value="GroEL-like_apical_dom_sf"/>
</dbReference>
<dbReference type="OrthoDB" id="10248520at2759"/>
<accession>A0A2V3IRM1</accession>
<dbReference type="InterPro" id="IPR002194">
    <property type="entry name" value="Chaperonin_TCP-1_CS"/>
</dbReference>
<keyword evidence="11" id="KW-1185">Reference proteome</keyword>
<proteinExistence type="inferred from homology"/>
<dbReference type="InterPro" id="IPR027410">
    <property type="entry name" value="TCP-1-like_intermed_sf"/>
</dbReference>
<evidence type="ECO:0000313" key="11">
    <source>
        <dbReference type="Proteomes" id="UP000247409"/>
    </source>
</evidence>
<organism evidence="10 11">
    <name type="scientific">Gracilariopsis chorda</name>
    <dbReference type="NCBI Taxonomy" id="448386"/>
    <lineage>
        <taxon>Eukaryota</taxon>
        <taxon>Rhodophyta</taxon>
        <taxon>Florideophyceae</taxon>
        <taxon>Rhodymeniophycidae</taxon>
        <taxon>Gracilariales</taxon>
        <taxon>Gracilariaceae</taxon>
        <taxon>Gracilariopsis</taxon>
    </lineage>
</organism>
<dbReference type="GO" id="GO:0005737">
    <property type="term" value="C:cytoplasm"/>
    <property type="evidence" value="ECO:0007669"/>
    <property type="project" value="UniProtKB-SubCell"/>
</dbReference>
<dbReference type="Proteomes" id="UP000247409">
    <property type="component" value="Unassembled WGS sequence"/>
</dbReference>
<dbReference type="InterPro" id="IPR017998">
    <property type="entry name" value="Chaperone_TCP-1"/>
</dbReference>
<comment type="caution">
    <text evidence="10">The sequence shown here is derived from an EMBL/GenBank/DDBJ whole genome shotgun (WGS) entry which is preliminary data.</text>
</comment>
<evidence type="ECO:0000256" key="4">
    <source>
        <dbReference type="ARBA" id="ARBA00022490"/>
    </source>
</evidence>
<dbReference type="SUPFAM" id="SSF52029">
    <property type="entry name" value="GroEL apical domain-like"/>
    <property type="match status" value="1"/>
</dbReference>
<evidence type="ECO:0000256" key="9">
    <source>
        <dbReference type="RuleBase" id="RU004187"/>
    </source>
</evidence>
<dbReference type="PROSITE" id="PS00751">
    <property type="entry name" value="TCP1_2"/>
    <property type="match status" value="1"/>
</dbReference>
<dbReference type="Pfam" id="PF00118">
    <property type="entry name" value="Cpn60_TCP1"/>
    <property type="match status" value="1"/>
</dbReference>
<dbReference type="Gene3D" id="3.50.7.10">
    <property type="entry name" value="GroEL"/>
    <property type="match status" value="1"/>
</dbReference>